<dbReference type="AlphaFoldDB" id="V7D2T5"/>
<comment type="similarity">
    <text evidence="1 5">Belongs to the flavin oxidoreductase frp family.</text>
</comment>
<dbReference type="Proteomes" id="UP000018511">
    <property type="component" value="Unassembled WGS sequence"/>
</dbReference>
<organism evidence="7 8">
    <name type="scientific">Pseudomonas taiwanensis SJ9</name>
    <dbReference type="NCBI Taxonomy" id="1388762"/>
    <lineage>
        <taxon>Bacteria</taxon>
        <taxon>Pseudomonadati</taxon>
        <taxon>Pseudomonadota</taxon>
        <taxon>Gammaproteobacteria</taxon>
        <taxon>Pseudomonadales</taxon>
        <taxon>Pseudomonadaceae</taxon>
        <taxon>Pseudomonas</taxon>
    </lineage>
</organism>
<sequence length="295" mass="32090">MKLGGLGVLRRLLFGSLRPFGNMLMTAHSKLTARYGTPDVSPLTQCNEIVEQLLDHRSVRAFSDRALPEGTIDTLIAAAQSASTSSNLQVWSVVAVQDVDRKKRLSGLAGNQAYIHQAPLFLVWLADLSRVSRIAEQQGVELEALPYLESLLLGTIDASLAAQNAVVALESLGLGSVYIGGIRNDIESVAKELALPPQVYPVFGLCVGYPSPDRPAKVKPRLPQQAVLHHETYSATGDEVVLADYDKRLGAFYQREGMKASGWSEQVVSRLRSVSSLHGREELLAELARMGFGLR</sequence>
<accession>V7D2T5</accession>
<comment type="caution">
    <text evidence="7">The sequence shown here is derived from an EMBL/GenBank/DDBJ whole genome shotgun (WGS) entry which is preliminary data.</text>
</comment>
<evidence type="ECO:0000259" key="6">
    <source>
        <dbReference type="Pfam" id="PF00881"/>
    </source>
</evidence>
<dbReference type="PANTHER" id="PTHR43425:SF2">
    <property type="entry name" value="OXYGEN-INSENSITIVE NADPH NITROREDUCTASE"/>
    <property type="match status" value="1"/>
</dbReference>
<keyword evidence="3 5" id="KW-0288">FMN</keyword>
<reference evidence="7 8" key="1">
    <citation type="submission" date="2013-10" db="EMBL/GenBank/DDBJ databases">
        <title>Whole Genome Shotgun Sequence of Pseudomonas taiwanensis SJ9.</title>
        <authorList>
            <person name="Hong S.-J."/>
            <person name="Shin J.-H."/>
        </authorList>
    </citation>
    <scope>NUCLEOTIDE SEQUENCE [LARGE SCALE GENOMIC DNA]</scope>
    <source>
        <strain evidence="7 8">SJ9</strain>
    </source>
</reference>
<name>V7D2T5_9PSED</name>
<keyword evidence="4 5" id="KW-0560">Oxidoreductase</keyword>
<dbReference type="PANTHER" id="PTHR43425">
    <property type="entry name" value="OXYGEN-INSENSITIVE NADPH NITROREDUCTASE"/>
    <property type="match status" value="1"/>
</dbReference>
<evidence type="ECO:0000313" key="8">
    <source>
        <dbReference type="Proteomes" id="UP000018511"/>
    </source>
</evidence>
<dbReference type="PATRIC" id="fig|1388762.3.peg.5345"/>
<evidence type="ECO:0000256" key="3">
    <source>
        <dbReference type="ARBA" id="ARBA00022643"/>
    </source>
</evidence>
<evidence type="ECO:0000313" key="7">
    <source>
        <dbReference type="EMBL" id="ESW36614.1"/>
    </source>
</evidence>
<dbReference type="EMBL" id="AXUP01000512">
    <property type="protein sequence ID" value="ESW36614.1"/>
    <property type="molecule type" value="Genomic_DNA"/>
</dbReference>
<evidence type="ECO:0000256" key="1">
    <source>
        <dbReference type="ARBA" id="ARBA00008366"/>
    </source>
</evidence>
<dbReference type="InterPro" id="IPR000415">
    <property type="entry name" value="Nitroreductase-like"/>
</dbReference>
<dbReference type="PIRSF" id="PIRSF005426">
    <property type="entry name" value="Frp"/>
    <property type="match status" value="1"/>
</dbReference>
<evidence type="ECO:0000256" key="5">
    <source>
        <dbReference type="PIRNR" id="PIRNR005426"/>
    </source>
</evidence>
<dbReference type="GO" id="GO:0016491">
    <property type="term" value="F:oxidoreductase activity"/>
    <property type="evidence" value="ECO:0007669"/>
    <property type="project" value="UniProtKB-UniRule"/>
</dbReference>
<proteinExistence type="inferred from homology"/>
<dbReference type="InterPro" id="IPR029479">
    <property type="entry name" value="Nitroreductase"/>
</dbReference>
<evidence type="ECO:0000256" key="4">
    <source>
        <dbReference type="ARBA" id="ARBA00023002"/>
    </source>
</evidence>
<evidence type="ECO:0000256" key="2">
    <source>
        <dbReference type="ARBA" id="ARBA00022630"/>
    </source>
</evidence>
<dbReference type="Pfam" id="PF00881">
    <property type="entry name" value="Nitroreductase"/>
    <property type="match status" value="1"/>
</dbReference>
<keyword evidence="5" id="KW-0521">NADP</keyword>
<dbReference type="InterPro" id="IPR016446">
    <property type="entry name" value="Flavin_OxRdtase_Frp"/>
</dbReference>
<protein>
    <submittedName>
        <fullName evidence="7">Nitroreductase</fullName>
    </submittedName>
</protein>
<feature type="domain" description="Nitroreductase" evidence="6">
    <location>
        <begin position="55"/>
        <end position="209"/>
    </location>
</feature>
<gene>
    <name evidence="7" type="ORF">O164_28215</name>
</gene>
<dbReference type="SUPFAM" id="SSF55469">
    <property type="entry name" value="FMN-dependent nitroreductase-like"/>
    <property type="match status" value="1"/>
</dbReference>
<dbReference type="Gene3D" id="3.40.109.10">
    <property type="entry name" value="NADH Oxidase"/>
    <property type="match status" value="1"/>
</dbReference>
<keyword evidence="2 5" id="KW-0285">Flavoprotein</keyword>
<dbReference type="CDD" id="cd02146">
    <property type="entry name" value="NfsA-like"/>
    <property type="match status" value="1"/>
</dbReference>